<dbReference type="SUPFAM" id="SSF53474">
    <property type="entry name" value="alpha/beta-Hydrolases"/>
    <property type="match status" value="1"/>
</dbReference>
<accession>A0ABY9JSW4</accession>
<dbReference type="PANTHER" id="PTHR43358:SF5">
    <property type="entry name" value="EXPORTED PROTEIN"/>
    <property type="match status" value="1"/>
</dbReference>
<name>A0ABY9JSW4_9BACI</name>
<keyword evidence="1" id="KW-0472">Membrane</keyword>
<dbReference type="EMBL" id="CP129013">
    <property type="protein sequence ID" value="WLR42489.1"/>
    <property type="molecule type" value="Genomic_DNA"/>
</dbReference>
<organism evidence="4 5">
    <name type="scientific">Bacillus carboniphilus</name>
    <dbReference type="NCBI Taxonomy" id="86663"/>
    <lineage>
        <taxon>Bacteria</taxon>
        <taxon>Bacillati</taxon>
        <taxon>Bacillota</taxon>
        <taxon>Bacilli</taxon>
        <taxon>Bacillales</taxon>
        <taxon>Bacillaceae</taxon>
        <taxon>Bacillus</taxon>
    </lineage>
</organism>
<evidence type="ECO:0000313" key="5">
    <source>
        <dbReference type="Proteomes" id="UP001197974"/>
    </source>
</evidence>
<dbReference type="GO" id="GO:0016787">
    <property type="term" value="F:hydrolase activity"/>
    <property type="evidence" value="ECO:0007669"/>
    <property type="project" value="UniProtKB-KW"/>
</dbReference>
<dbReference type="Gene3D" id="3.40.50.1820">
    <property type="entry name" value="alpha/beta hydrolase"/>
    <property type="match status" value="1"/>
</dbReference>
<dbReference type="InterPro" id="IPR000073">
    <property type="entry name" value="AB_hydrolase_1"/>
</dbReference>
<keyword evidence="1" id="KW-0812">Transmembrane</keyword>
<sequence>MWALLGYSFSLLTLIVVTTALFLRNLLIYPRTFRYEETFELGIKKGEINVVKYHTLEKYELYIDSKFGYKIHGLLFPLKRESKKAIIIAHGIRWSLFGNVKYIDLFHRLGYHVLTYDQRFHGKSEGSHTSFGFFEKYDMQAWVDYLYKKLGDDAQIGVLGESLGAATALQALKDYPKIAFCIADCAYSNLIDLLKSHLFFFNRLSLSLIIPITSFFTKMFHGWSFKQISPINHLHETNTPILLIHGEKDRIIPKRMSEEMYRKIRGIKQLYIVPNAGHTEAYVYDPLNYESVVKEFLELIEKR</sequence>
<feature type="domain" description="AB hydrolase-1" evidence="2">
    <location>
        <begin position="85"/>
        <end position="192"/>
    </location>
</feature>
<dbReference type="InterPro" id="IPR022742">
    <property type="entry name" value="Hydrolase_4"/>
</dbReference>
<dbReference type="InterPro" id="IPR029058">
    <property type="entry name" value="AB_hydrolase_fold"/>
</dbReference>
<proteinExistence type="predicted"/>
<feature type="transmembrane region" description="Helical" evidence="1">
    <location>
        <begin position="6"/>
        <end position="27"/>
    </location>
</feature>
<dbReference type="Pfam" id="PF00561">
    <property type="entry name" value="Abhydrolase_1"/>
    <property type="match status" value="1"/>
</dbReference>
<feature type="domain" description="Serine aminopeptidase S33" evidence="3">
    <location>
        <begin position="233"/>
        <end position="278"/>
    </location>
</feature>
<reference evidence="4 5" key="1">
    <citation type="submission" date="2023-06" db="EMBL/GenBank/DDBJ databases">
        <title>Five Gram-positive bacteria isolated from mangrove sediments in Shenzhen, Guangdong, China.</title>
        <authorList>
            <person name="Yu S."/>
            <person name="Zheng W."/>
            <person name="Huang Y."/>
        </authorList>
    </citation>
    <scope>NUCLEOTIDE SEQUENCE [LARGE SCALE GENOMIC DNA]</scope>
    <source>
        <strain evidence="4 5">SaN35-3</strain>
    </source>
</reference>
<dbReference type="PANTHER" id="PTHR43358">
    <property type="entry name" value="ALPHA/BETA-HYDROLASE"/>
    <property type="match status" value="1"/>
</dbReference>
<dbReference type="Proteomes" id="UP001197974">
    <property type="component" value="Chromosome"/>
</dbReference>
<protein>
    <submittedName>
        <fullName evidence="4">Alpha/beta fold hydrolase</fullName>
    </submittedName>
</protein>
<evidence type="ECO:0000256" key="1">
    <source>
        <dbReference type="SAM" id="Phobius"/>
    </source>
</evidence>
<keyword evidence="4" id="KW-0378">Hydrolase</keyword>
<dbReference type="RefSeq" id="WP_226540998.1">
    <property type="nucleotide sequence ID" value="NZ_CP129013.1"/>
</dbReference>
<evidence type="ECO:0000313" key="4">
    <source>
        <dbReference type="EMBL" id="WLR42489.1"/>
    </source>
</evidence>
<dbReference type="InterPro" id="IPR052920">
    <property type="entry name" value="DNA-binding_regulatory"/>
</dbReference>
<gene>
    <name evidence="4" type="ORF">LC087_17605</name>
</gene>
<dbReference type="Pfam" id="PF12146">
    <property type="entry name" value="Hydrolase_4"/>
    <property type="match status" value="1"/>
</dbReference>
<evidence type="ECO:0000259" key="3">
    <source>
        <dbReference type="Pfam" id="PF12146"/>
    </source>
</evidence>
<evidence type="ECO:0000259" key="2">
    <source>
        <dbReference type="Pfam" id="PF00561"/>
    </source>
</evidence>
<keyword evidence="1" id="KW-1133">Transmembrane helix</keyword>
<keyword evidence="5" id="KW-1185">Reference proteome</keyword>